<evidence type="ECO:0008006" key="3">
    <source>
        <dbReference type="Google" id="ProtNLM"/>
    </source>
</evidence>
<evidence type="ECO:0000313" key="2">
    <source>
        <dbReference type="Proteomes" id="UP001596292"/>
    </source>
</evidence>
<protein>
    <recommendedName>
        <fullName evidence="3">Lytic transglycosylase domain-containing protein</fullName>
    </recommendedName>
</protein>
<keyword evidence="2" id="KW-1185">Reference proteome</keyword>
<evidence type="ECO:0000313" key="1">
    <source>
        <dbReference type="EMBL" id="MFC6791943.1"/>
    </source>
</evidence>
<reference evidence="2" key="1">
    <citation type="journal article" date="2019" name="Int. J. Syst. Evol. Microbiol.">
        <title>The Global Catalogue of Microorganisms (GCM) 10K type strain sequencing project: providing services to taxonomists for standard genome sequencing and annotation.</title>
        <authorList>
            <consortium name="The Broad Institute Genomics Platform"/>
            <consortium name="The Broad Institute Genome Sequencing Center for Infectious Disease"/>
            <person name="Wu L."/>
            <person name="Ma J."/>
        </authorList>
    </citation>
    <scope>NUCLEOTIDE SEQUENCE [LARGE SCALE GENOMIC DNA]</scope>
    <source>
        <strain evidence="2">CCUG 48316</strain>
    </source>
</reference>
<dbReference type="EMBL" id="JBHSWN010000001">
    <property type="protein sequence ID" value="MFC6791943.1"/>
    <property type="molecule type" value="Genomic_DNA"/>
</dbReference>
<dbReference type="RefSeq" id="WP_378973290.1">
    <property type="nucleotide sequence ID" value="NZ_JBHSWN010000001.1"/>
</dbReference>
<dbReference type="Proteomes" id="UP001596292">
    <property type="component" value="Unassembled WGS sequence"/>
</dbReference>
<comment type="caution">
    <text evidence="1">The sequence shown here is derived from an EMBL/GenBank/DDBJ whole genome shotgun (WGS) entry which is preliminary data.</text>
</comment>
<accession>A0ABW2BNC8</accession>
<organism evidence="1 2">
    <name type="scientific">Methylobacterium komagatae</name>
    <dbReference type="NCBI Taxonomy" id="374425"/>
    <lineage>
        <taxon>Bacteria</taxon>
        <taxon>Pseudomonadati</taxon>
        <taxon>Pseudomonadota</taxon>
        <taxon>Alphaproteobacteria</taxon>
        <taxon>Hyphomicrobiales</taxon>
        <taxon>Methylobacteriaceae</taxon>
        <taxon>Methylobacterium</taxon>
    </lineage>
</organism>
<sequence>MMKKRSYIRHADGMPVTEDEAMENGVLKAGYLMAVGMRLADGAAIPNARGILMADSGIRFMDNLPTADSAQINTILADYGSNEVFRVRRAADAARRLGYSMYAAGSGAVPGYFGDSQAAAQSASSYLHGLADQATKRVGEMYAAAGRGDTSVNAGSDPIIAQAAYARHVSELGDAWRGDDNPAPANRTNDAVADAQSARAAYVANLSKAWEH</sequence>
<name>A0ABW2BNC8_9HYPH</name>
<proteinExistence type="predicted"/>
<gene>
    <name evidence="1" type="ORF">ACFQE0_21515</name>
</gene>